<keyword evidence="5" id="KW-0418">Kinase</keyword>
<evidence type="ECO:0000256" key="1">
    <source>
        <dbReference type="ARBA" id="ARBA00012513"/>
    </source>
</evidence>
<evidence type="ECO:0000259" key="9">
    <source>
        <dbReference type="PROSITE" id="PS50011"/>
    </source>
</evidence>
<dbReference type="Proteomes" id="UP000555564">
    <property type="component" value="Unassembled WGS sequence"/>
</dbReference>
<feature type="compositionally biased region" description="Low complexity" evidence="8">
    <location>
        <begin position="780"/>
        <end position="793"/>
    </location>
</feature>
<name>A0A7X0IHT7_9ACTN</name>
<dbReference type="PANTHER" id="PTHR43289:SF6">
    <property type="entry name" value="SERINE_THREONINE-PROTEIN KINASE NEKL-3"/>
    <property type="match status" value="1"/>
</dbReference>
<dbReference type="EC" id="2.7.11.1" evidence="1"/>
<evidence type="ECO:0000313" key="10">
    <source>
        <dbReference type="EMBL" id="MBB6475208.1"/>
    </source>
</evidence>
<dbReference type="InterPro" id="IPR000719">
    <property type="entry name" value="Prot_kinase_dom"/>
</dbReference>
<dbReference type="Gene3D" id="3.30.200.20">
    <property type="entry name" value="Phosphorylase Kinase, domain 1"/>
    <property type="match status" value="1"/>
</dbReference>
<feature type="compositionally biased region" description="Low complexity" evidence="8">
    <location>
        <begin position="398"/>
        <end position="416"/>
    </location>
</feature>
<dbReference type="Pfam" id="PF00069">
    <property type="entry name" value="Pkinase"/>
    <property type="match status" value="1"/>
</dbReference>
<evidence type="ECO:0000256" key="5">
    <source>
        <dbReference type="ARBA" id="ARBA00022777"/>
    </source>
</evidence>
<dbReference type="PROSITE" id="PS00107">
    <property type="entry name" value="PROTEIN_KINASE_ATP"/>
    <property type="match status" value="1"/>
</dbReference>
<feature type="binding site" evidence="7">
    <location>
        <position position="38"/>
    </location>
    <ligand>
        <name>ATP</name>
        <dbReference type="ChEBI" id="CHEBI:30616"/>
    </ligand>
</feature>
<dbReference type="AlphaFoldDB" id="A0A7X0IHT7"/>
<evidence type="ECO:0000256" key="6">
    <source>
        <dbReference type="ARBA" id="ARBA00022840"/>
    </source>
</evidence>
<feature type="region of interest" description="Disordered" evidence="8">
    <location>
        <begin position="339"/>
        <end position="430"/>
    </location>
</feature>
<dbReference type="GO" id="GO:0004674">
    <property type="term" value="F:protein serine/threonine kinase activity"/>
    <property type="evidence" value="ECO:0007669"/>
    <property type="project" value="UniProtKB-KW"/>
</dbReference>
<dbReference type="GO" id="GO:0005524">
    <property type="term" value="F:ATP binding"/>
    <property type="evidence" value="ECO:0007669"/>
    <property type="project" value="UniProtKB-UniRule"/>
</dbReference>
<dbReference type="PROSITE" id="PS00108">
    <property type="entry name" value="PROTEIN_KINASE_ST"/>
    <property type="match status" value="1"/>
</dbReference>
<dbReference type="SUPFAM" id="SSF56112">
    <property type="entry name" value="Protein kinase-like (PK-like)"/>
    <property type="match status" value="1"/>
</dbReference>
<evidence type="ECO:0000256" key="2">
    <source>
        <dbReference type="ARBA" id="ARBA00022527"/>
    </source>
</evidence>
<dbReference type="CDD" id="cd14014">
    <property type="entry name" value="STKc_PknB_like"/>
    <property type="match status" value="1"/>
</dbReference>
<organism evidence="10 11">
    <name type="scientific">Sphaerisporangium rubeum</name>
    <dbReference type="NCBI Taxonomy" id="321317"/>
    <lineage>
        <taxon>Bacteria</taxon>
        <taxon>Bacillati</taxon>
        <taxon>Actinomycetota</taxon>
        <taxon>Actinomycetes</taxon>
        <taxon>Streptosporangiales</taxon>
        <taxon>Streptosporangiaceae</taxon>
        <taxon>Sphaerisporangium</taxon>
    </lineage>
</organism>
<dbReference type="PANTHER" id="PTHR43289">
    <property type="entry name" value="MITOGEN-ACTIVATED PROTEIN KINASE KINASE KINASE 20-RELATED"/>
    <property type="match status" value="1"/>
</dbReference>
<dbReference type="EMBL" id="JACHIU010000001">
    <property type="protein sequence ID" value="MBB6475208.1"/>
    <property type="molecule type" value="Genomic_DNA"/>
</dbReference>
<dbReference type="RefSeq" id="WP_221474944.1">
    <property type="nucleotide sequence ID" value="NZ_BAAALO010000047.1"/>
</dbReference>
<keyword evidence="3" id="KW-0808">Transferase</keyword>
<dbReference type="InterPro" id="IPR017441">
    <property type="entry name" value="Protein_kinase_ATP_BS"/>
</dbReference>
<gene>
    <name evidence="10" type="ORF">BJ992_004639</name>
</gene>
<dbReference type="Gene3D" id="1.10.510.10">
    <property type="entry name" value="Transferase(Phosphotransferase) domain 1"/>
    <property type="match status" value="1"/>
</dbReference>
<sequence>MNSWSVPGYREERVLGTGGSGRVVLATYEETGAHVAIKYLSDELRSDPRFLAAFRDEARTMVEIDNPNIVRFYEYVESPFGAAIVMELVDGVALRRVLLEHGSTSPEAALVVLKGSLLGLSAAHAAGIVHRDYKPENVLVQADGVSKLADFGIATPAGVPGSPAGTPTYMAPEQWNGGPASPATDVYAATCVFYECLTGRKPYRADTPVALAHQHLNAGIPVDAVPASVRTLVARGLAKHPADRPATAQAFVGELETAARAAYGQDWEQRGRRHLAELAALLALGFPLARPAPDTSTSLARTVIRNPLRYAPRVLAGTGVITAGVIIAVLAASRGTPVTGVSLATSPKPTPAVVETTTDPATEPAATPTASSGPTPAEAVTPDPGDGTPGPSTPPTAPSTGGPTTGPTTGPTSAPSATPPGPSPGQLRVSGLTVAGFDGNAATVRLRASTAQNVTLTARFAQGSSKSSLSPVSTRTVVLTGATTYSRVVDGGFAAAPCGATVVRQVTVSTSPGAAGGSAERTTEVKGPECPPPAVENVSVDWNGRSAGIGVRAAGPGPVKVTVEFTRREGEAAPRVVDQAARTLTGDTSYAFSVSGDFGEVACGTTATLGVRVTTDRPAANGTVVKETKVSGPKCAPPSVTVTGFDGSTLTVRVTSATKDPVALSAAITQSVTAGERTTKREASRSATLSGATSYTRSFSVRFAVPSCGYSETRRVTVRVSSGLGSGSDSGSFSRRGPACPDPDPEPSPQPTREPTREPSPEPTREPTRSPSPESDDGPVLTLKLKVKLQLTQ</sequence>
<proteinExistence type="predicted"/>
<evidence type="ECO:0000256" key="8">
    <source>
        <dbReference type="SAM" id="MobiDB-lite"/>
    </source>
</evidence>
<evidence type="ECO:0000256" key="4">
    <source>
        <dbReference type="ARBA" id="ARBA00022741"/>
    </source>
</evidence>
<feature type="compositionally biased region" description="Low complexity" evidence="8">
    <location>
        <begin position="351"/>
        <end position="390"/>
    </location>
</feature>
<protein>
    <recommendedName>
        <fullName evidence="1">non-specific serine/threonine protein kinase</fullName>
        <ecNumber evidence="1">2.7.11.1</ecNumber>
    </recommendedName>
</protein>
<feature type="compositionally biased region" description="Basic and acidic residues" evidence="8">
    <location>
        <begin position="754"/>
        <end position="768"/>
    </location>
</feature>
<keyword evidence="11" id="KW-1185">Reference proteome</keyword>
<keyword evidence="2" id="KW-0723">Serine/threonine-protein kinase</keyword>
<keyword evidence="6 7" id="KW-0067">ATP-binding</keyword>
<accession>A0A7X0IHT7</accession>
<dbReference type="InterPro" id="IPR008271">
    <property type="entry name" value="Ser/Thr_kinase_AS"/>
</dbReference>
<feature type="compositionally biased region" description="Low complexity" evidence="8">
    <location>
        <begin position="721"/>
        <end position="737"/>
    </location>
</feature>
<feature type="domain" description="Protein kinase" evidence="9">
    <location>
        <begin position="9"/>
        <end position="258"/>
    </location>
</feature>
<comment type="caution">
    <text evidence="10">The sequence shown here is derived from an EMBL/GenBank/DDBJ whole genome shotgun (WGS) entry which is preliminary data.</text>
</comment>
<evidence type="ECO:0000256" key="3">
    <source>
        <dbReference type="ARBA" id="ARBA00022679"/>
    </source>
</evidence>
<dbReference type="PROSITE" id="PS50011">
    <property type="entry name" value="PROTEIN_KINASE_DOM"/>
    <property type="match status" value="1"/>
</dbReference>
<evidence type="ECO:0000313" key="11">
    <source>
        <dbReference type="Proteomes" id="UP000555564"/>
    </source>
</evidence>
<keyword evidence="4 7" id="KW-0547">Nucleotide-binding</keyword>
<reference evidence="10 11" key="1">
    <citation type="submission" date="2020-08" db="EMBL/GenBank/DDBJ databases">
        <title>Sequencing the genomes of 1000 actinobacteria strains.</title>
        <authorList>
            <person name="Klenk H.-P."/>
        </authorList>
    </citation>
    <scope>NUCLEOTIDE SEQUENCE [LARGE SCALE GENOMIC DNA]</scope>
    <source>
        <strain evidence="10 11">DSM 44936</strain>
    </source>
</reference>
<evidence type="ECO:0000256" key="7">
    <source>
        <dbReference type="PROSITE-ProRule" id="PRU10141"/>
    </source>
</evidence>
<feature type="compositionally biased region" description="Pro residues" evidence="8">
    <location>
        <begin position="740"/>
        <end position="752"/>
    </location>
</feature>
<feature type="region of interest" description="Disordered" evidence="8">
    <location>
        <begin position="511"/>
        <end position="531"/>
    </location>
</feature>
<feature type="region of interest" description="Disordered" evidence="8">
    <location>
        <begin position="721"/>
        <end position="793"/>
    </location>
</feature>
<dbReference type="InterPro" id="IPR011009">
    <property type="entry name" value="Kinase-like_dom_sf"/>
</dbReference>